<accession>A0A2T2XAG9</accession>
<keyword evidence="9 14" id="KW-0540">Nuclease</keyword>
<feature type="binding site" evidence="14 15">
    <location>
        <position position="125"/>
    </location>
    <ligand>
        <name>a divalent metal cation</name>
        <dbReference type="ChEBI" id="CHEBI:60240"/>
    </ligand>
</feature>
<dbReference type="InterPro" id="IPR022898">
    <property type="entry name" value="RNase_HII"/>
</dbReference>
<dbReference type="PANTHER" id="PTHR10954:SF18">
    <property type="entry name" value="RIBONUCLEASE HII"/>
    <property type="match status" value="1"/>
</dbReference>
<comment type="function">
    <text evidence="3 14 16">Endonuclease that specifically degrades the RNA of RNA-DNA hybrids.</text>
</comment>
<proteinExistence type="inferred from homology"/>
<evidence type="ECO:0000313" key="19">
    <source>
        <dbReference type="Proteomes" id="UP000242699"/>
    </source>
</evidence>
<keyword evidence="13 14" id="KW-0464">Manganese</keyword>
<keyword evidence="12 14" id="KW-0378">Hydrolase</keyword>
<reference evidence="18 19" key="1">
    <citation type="journal article" date="2014" name="BMC Genomics">
        <title>Comparison of environmental and isolate Sulfobacillus genomes reveals diverse carbon, sulfur, nitrogen, and hydrogen metabolisms.</title>
        <authorList>
            <person name="Justice N.B."/>
            <person name="Norman A."/>
            <person name="Brown C.T."/>
            <person name="Singh A."/>
            <person name="Thomas B.C."/>
            <person name="Banfield J.F."/>
        </authorList>
    </citation>
    <scope>NUCLEOTIDE SEQUENCE [LARGE SCALE GENOMIC DNA]</scope>
    <source>
        <strain evidence="18">AMDSBA1</strain>
    </source>
</reference>
<keyword evidence="8 14" id="KW-0963">Cytoplasm</keyword>
<gene>
    <name evidence="14" type="primary">rnhB</name>
    <name evidence="18" type="ORF">C7B43_01950</name>
</gene>
<name>A0A2T2XAG9_9FIRM</name>
<evidence type="ECO:0000256" key="1">
    <source>
        <dbReference type="ARBA" id="ARBA00000077"/>
    </source>
</evidence>
<evidence type="ECO:0000256" key="13">
    <source>
        <dbReference type="ARBA" id="ARBA00023211"/>
    </source>
</evidence>
<evidence type="ECO:0000256" key="4">
    <source>
        <dbReference type="ARBA" id="ARBA00004496"/>
    </source>
</evidence>
<dbReference type="PANTHER" id="PTHR10954">
    <property type="entry name" value="RIBONUCLEASE H2 SUBUNIT A"/>
    <property type="match status" value="1"/>
</dbReference>
<dbReference type="Proteomes" id="UP000242699">
    <property type="component" value="Unassembled WGS sequence"/>
</dbReference>
<dbReference type="EMBL" id="PXYT01000002">
    <property type="protein sequence ID" value="PSR31482.1"/>
    <property type="molecule type" value="Genomic_DNA"/>
</dbReference>
<evidence type="ECO:0000256" key="9">
    <source>
        <dbReference type="ARBA" id="ARBA00022722"/>
    </source>
</evidence>
<dbReference type="Pfam" id="PF01351">
    <property type="entry name" value="RNase_HII"/>
    <property type="match status" value="1"/>
</dbReference>
<evidence type="ECO:0000256" key="5">
    <source>
        <dbReference type="ARBA" id="ARBA00007383"/>
    </source>
</evidence>
<evidence type="ECO:0000256" key="14">
    <source>
        <dbReference type="HAMAP-Rule" id="MF_00052"/>
    </source>
</evidence>
<comment type="caution">
    <text evidence="18">The sequence shown here is derived from an EMBL/GenBank/DDBJ whole genome shotgun (WGS) entry which is preliminary data.</text>
</comment>
<keyword evidence="11 14" id="KW-0255">Endonuclease</keyword>
<evidence type="ECO:0000256" key="7">
    <source>
        <dbReference type="ARBA" id="ARBA00019179"/>
    </source>
</evidence>
<evidence type="ECO:0000256" key="8">
    <source>
        <dbReference type="ARBA" id="ARBA00022490"/>
    </source>
</evidence>
<feature type="binding site" evidence="14 15">
    <location>
        <position position="34"/>
    </location>
    <ligand>
        <name>a divalent metal cation</name>
        <dbReference type="ChEBI" id="CHEBI:60240"/>
    </ligand>
</feature>
<evidence type="ECO:0000256" key="3">
    <source>
        <dbReference type="ARBA" id="ARBA00004065"/>
    </source>
</evidence>
<evidence type="ECO:0000256" key="12">
    <source>
        <dbReference type="ARBA" id="ARBA00022801"/>
    </source>
</evidence>
<evidence type="ECO:0000256" key="15">
    <source>
        <dbReference type="PROSITE-ProRule" id="PRU01319"/>
    </source>
</evidence>
<protein>
    <recommendedName>
        <fullName evidence="7 14">Ribonuclease HII</fullName>
        <shortName evidence="14">RNase HII</shortName>
        <ecNumber evidence="6 14">3.1.26.4</ecNumber>
    </recommendedName>
</protein>
<comment type="cofactor">
    <cofactor evidence="14 15">
        <name>Mn(2+)</name>
        <dbReference type="ChEBI" id="CHEBI:29035"/>
    </cofactor>
    <cofactor evidence="14 15">
        <name>Mg(2+)</name>
        <dbReference type="ChEBI" id="CHEBI:18420"/>
    </cofactor>
    <text evidence="14 15">Manganese or magnesium. Binds 1 divalent metal ion per monomer in the absence of substrate. May bind a second metal ion after substrate binding.</text>
</comment>
<evidence type="ECO:0000256" key="2">
    <source>
        <dbReference type="ARBA" id="ARBA00001946"/>
    </source>
</evidence>
<dbReference type="InterPro" id="IPR012337">
    <property type="entry name" value="RNaseH-like_sf"/>
</dbReference>
<dbReference type="GO" id="GO:0030145">
    <property type="term" value="F:manganese ion binding"/>
    <property type="evidence" value="ECO:0007669"/>
    <property type="project" value="UniProtKB-UniRule"/>
</dbReference>
<sequence>MPNSHISQLQCWIEKTHWEKEFWDKGWSVAGTDEAGRGPLAGPVVAAAVVLNPQRQILGVDDSKRLSVSTREHLYEEICRQAWAIGVGVVGPRTIEKINILEASRMAMIRALSYLNGVPRVVLTDAMAIGGPWDEYPLIHGDQISASIGAASIIAKVVRDRYMTVLARQYPAYGFERHKGYPTPYHRAMIVKYGPCAAHRRTFLGKILPRANHDVMGIF</sequence>
<dbReference type="CDD" id="cd07182">
    <property type="entry name" value="RNase_HII_bacteria_HII_like"/>
    <property type="match status" value="1"/>
</dbReference>
<dbReference type="GO" id="GO:0006298">
    <property type="term" value="P:mismatch repair"/>
    <property type="evidence" value="ECO:0007669"/>
    <property type="project" value="TreeGrafter"/>
</dbReference>
<evidence type="ECO:0000256" key="16">
    <source>
        <dbReference type="RuleBase" id="RU003515"/>
    </source>
</evidence>
<dbReference type="GO" id="GO:0003723">
    <property type="term" value="F:RNA binding"/>
    <property type="evidence" value="ECO:0007669"/>
    <property type="project" value="UniProtKB-UniRule"/>
</dbReference>
<evidence type="ECO:0000313" key="18">
    <source>
        <dbReference type="EMBL" id="PSR31482.1"/>
    </source>
</evidence>
<evidence type="ECO:0000256" key="6">
    <source>
        <dbReference type="ARBA" id="ARBA00012180"/>
    </source>
</evidence>
<dbReference type="InterPro" id="IPR036397">
    <property type="entry name" value="RNaseH_sf"/>
</dbReference>
<dbReference type="HAMAP" id="MF_00052_B">
    <property type="entry name" value="RNase_HII_B"/>
    <property type="match status" value="1"/>
</dbReference>
<organism evidence="18 19">
    <name type="scientific">Sulfobacillus benefaciens</name>
    <dbReference type="NCBI Taxonomy" id="453960"/>
    <lineage>
        <taxon>Bacteria</taxon>
        <taxon>Bacillati</taxon>
        <taxon>Bacillota</taxon>
        <taxon>Clostridia</taxon>
        <taxon>Eubacteriales</taxon>
        <taxon>Clostridiales Family XVII. Incertae Sedis</taxon>
        <taxon>Sulfobacillus</taxon>
    </lineage>
</organism>
<dbReference type="GO" id="GO:0005737">
    <property type="term" value="C:cytoplasm"/>
    <property type="evidence" value="ECO:0007669"/>
    <property type="project" value="UniProtKB-SubCell"/>
</dbReference>
<dbReference type="InterPro" id="IPR024567">
    <property type="entry name" value="RNase_HII/HIII_dom"/>
</dbReference>
<feature type="domain" description="RNase H type-2" evidence="17">
    <location>
        <begin position="27"/>
        <end position="215"/>
    </location>
</feature>
<comment type="cofactor">
    <cofactor evidence="2">
        <name>Mg(2+)</name>
        <dbReference type="ChEBI" id="CHEBI:18420"/>
    </cofactor>
</comment>
<dbReference type="PROSITE" id="PS51975">
    <property type="entry name" value="RNASE_H_2"/>
    <property type="match status" value="1"/>
</dbReference>
<evidence type="ECO:0000256" key="11">
    <source>
        <dbReference type="ARBA" id="ARBA00022759"/>
    </source>
</evidence>
<dbReference type="SUPFAM" id="SSF53098">
    <property type="entry name" value="Ribonuclease H-like"/>
    <property type="match status" value="1"/>
</dbReference>
<comment type="similarity">
    <text evidence="5 14 16">Belongs to the RNase HII family.</text>
</comment>
<dbReference type="GO" id="GO:0032299">
    <property type="term" value="C:ribonuclease H2 complex"/>
    <property type="evidence" value="ECO:0007669"/>
    <property type="project" value="TreeGrafter"/>
</dbReference>
<dbReference type="GO" id="GO:0043137">
    <property type="term" value="P:DNA replication, removal of RNA primer"/>
    <property type="evidence" value="ECO:0007669"/>
    <property type="project" value="TreeGrafter"/>
</dbReference>
<evidence type="ECO:0000256" key="10">
    <source>
        <dbReference type="ARBA" id="ARBA00022723"/>
    </source>
</evidence>
<dbReference type="GO" id="GO:0004523">
    <property type="term" value="F:RNA-DNA hybrid ribonuclease activity"/>
    <property type="evidence" value="ECO:0007669"/>
    <property type="project" value="UniProtKB-UniRule"/>
</dbReference>
<comment type="subcellular location">
    <subcellularLocation>
        <location evidence="4 14">Cytoplasm</location>
    </subcellularLocation>
</comment>
<feature type="binding site" evidence="14 15">
    <location>
        <position position="33"/>
    </location>
    <ligand>
        <name>a divalent metal cation</name>
        <dbReference type="ChEBI" id="CHEBI:60240"/>
    </ligand>
</feature>
<evidence type="ECO:0000259" key="17">
    <source>
        <dbReference type="PROSITE" id="PS51975"/>
    </source>
</evidence>
<dbReference type="InterPro" id="IPR001352">
    <property type="entry name" value="RNase_HII/HIII"/>
</dbReference>
<dbReference type="NCBIfam" id="NF000595">
    <property type="entry name" value="PRK00015.1-3"/>
    <property type="match status" value="1"/>
</dbReference>
<dbReference type="AlphaFoldDB" id="A0A2T2XAG9"/>
<dbReference type="EC" id="3.1.26.4" evidence="6 14"/>
<comment type="catalytic activity">
    <reaction evidence="1 14 15 16">
        <text>Endonucleolytic cleavage to 5'-phosphomonoester.</text>
        <dbReference type="EC" id="3.1.26.4"/>
    </reaction>
</comment>
<dbReference type="Gene3D" id="3.30.420.10">
    <property type="entry name" value="Ribonuclease H-like superfamily/Ribonuclease H"/>
    <property type="match status" value="1"/>
</dbReference>
<keyword evidence="10 14" id="KW-0479">Metal-binding</keyword>